<dbReference type="SUPFAM" id="SSF51735">
    <property type="entry name" value="NAD(P)-binding Rossmann-fold domains"/>
    <property type="match status" value="1"/>
</dbReference>
<dbReference type="PANTHER" id="PTHR44196:SF1">
    <property type="entry name" value="DEHYDROGENASE_REDUCTASE SDR FAMILY MEMBER 7B"/>
    <property type="match status" value="1"/>
</dbReference>
<sequence length="252" mass="26130">MSTQNDTLAGRVAVVTGASSGIGAATARLLAARGAKVALLARRADRLEALAAETGGVAIPVDVTDADAVLAAAERVADRLGPADLVLNNAGVMLPAPLEQGRSDLWQRMIEVNLTGALRVVDAFVPDLVKAAADGRPADLFNISSIAATMVFPSFAAYCATKAAISHYSRNLRAELGPKDVRVTNIEPGIVRTELGDHITDPGAAAWLAQTLEAGVAIEDTEVAEVIAFAAARPRHVNLSEITVLPTRQVAA</sequence>
<dbReference type="EMBL" id="WEGH01000001">
    <property type="protein sequence ID" value="MQY03423.1"/>
    <property type="molecule type" value="Genomic_DNA"/>
</dbReference>
<dbReference type="Pfam" id="PF00106">
    <property type="entry name" value="adh_short"/>
    <property type="match status" value="1"/>
</dbReference>
<keyword evidence="2 5" id="KW-0560">Oxidoreductase</keyword>
<dbReference type="InterPro" id="IPR057326">
    <property type="entry name" value="KR_dom"/>
</dbReference>
<dbReference type="GO" id="GO:0016616">
    <property type="term" value="F:oxidoreductase activity, acting on the CH-OH group of donors, NAD or NADP as acceptor"/>
    <property type="evidence" value="ECO:0007669"/>
    <property type="project" value="UniProtKB-ARBA"/>
</dbReference>
<reference evidence="5 6" key="1">
    <citation type="submission" date="2019-10" db="EMBL/GenBank/DDBJ databases">
        <title>Actinomadura rubteroloni sp. nov. and Actinomadura macrotermitis sp. nov., isolated from the gut of fungus growing-termite Macrotermes natalensis.</title>
        <authorList>
            <person name="Benndorf R."/>
            <person name="Martin K."/>
            <person name="Kuefner M."/>
            <person name="De Beer W."/>
            <person name="Kaster A.-K."/>
            <person name="Vollmers J."/>
            <person name="Poulsen M."/>
            <person name="Beemelmanns C."/>
        </authorList>
    </citation>
    <scope>NUCLEOTIDE SEQUENCE [LARGE SCALE GENOMIC DNA]</scope>
    <source>
        <strain evidence="5 6">RB68</strain>
    </source>
</reference>
<dbReference type="Proteomes" id="UP000487268">
    <property type="component" value="Unassembled WGS sequence"/>
</dbReference>
<evidence type="ECO:0000256" key="3">
    <source>
        <dbReference type="RuleBase" id="RU000363"/>
    </source>
</evidence>
<evidence type="ECO:0000313" key="5">
    <source>
        <dbReference type="EMBL" id="MQY03423.1"/>
    </source>
</evidence>
<dbReference type="PROSITE" id="PS00061">
    <property type="entry name" value="ADH_SHORT"/>
    <property type="match status" value="1"/>
</dbReference>
<dbReference type="InterPro" id="IPR036291">
    <property type="entry name" value="NAD(P)-bd_dom_sf"/>
</dbReference>
<dbReference type="PRINTS" id="PR00081">
    <property type="entry name" value="GDHRDH"/>
</dbReference>
<dbReference type="PANTHER" id="PTHR44196">
    <property type="entry name" value="DEHYDROGENASE/REDUCTASE SDR FAMILY MEMBER 7B"/>
    <property type="match status" value="1"/>
</dbReference>
<dbReference type="InterPro" id="IPR020904">
    <property type="entry name" value="Sc_DH/Rdtase_CS"/>
</dbReference>
<comment type="similarity">
    <text evidence="1 3">Belongs to the short-chain dehydrogenases/reductases (SDR) family.</text>
</comment>
<protein>
    <submittedName>
        <fullName evidence="5">Putative oxidoreductase</fullName>
        <ecNumber evidence="5">1.-.-.-</ecNumber>
    </submittedName>
</protein>
<dbReference type="InterPro" id="IPR002347">
    <property type="entry name" value="SDR_fam"/>
</dbReference>
<dbReference type="GO" id="GO:0016020">
    <property type="term" value="C:membrane"/>
    <property type="evidence" value="ECO:0007669"/>
    <property type="project" value="TreeGrafter"/>
</dbReference>
<dbReference type="OrthoDB" id="9775296at2"/>
<name>A0A7K0BQH2_9ACTN</name>
<dbReference type="Gene3D" id="3.40.50.720">
    <property type="entry name" value="NAD(P)-binding Rossmann-like Domain"/>
    <property type="match status" value="1"/>
</dbReference>
<evidence type="ECO:0000256" key="2">
    <source>
        <dbReference type="ARBA" id="ARBA00023002"/>
    </source>
</evidence>
<dbReference type="FunFam" id="3.40.50.720:FF:000047">
    <property type="entry name" value="NADP-dependent L-serine/L-allo-threonine dehydrogenase"/>
    <property type="match status" value="1"/>
</dbReference>
<comment type="caution">
    <text evidence="5">The sequence shown here is derived from an EMBL/GenBank/DDBJ whole genome shotgun (WGS) entry which is preliminary data.</text>
</comment>
<dbReference type="EC" id="1.-.-.-" evidence="5"/>
<evidence type="ECO:0000313" key="6">
    <source>
        <dbReference type="Proteomes" id="UP000487268"/>
    </source>
</evidence>
<accession>A0A7K0BQH2</accession>
<evidence type="ECO:0000256" key="1">
    <source>
        <dbReference type="ARBA" id="ARBA00006484"/>
    </source>
</evidence>
<dbReference type="PRINTS" id="PR00080">
    <property type="entry name" value="SDRFAMILY"/>
</dbReference>
<dbReference type="RefSeq" id="WP_153531355.1">
    <property type="nucleotide sequence ID" value="NZ_WEGH01000001.1"/>
</dbReference>
<proteinExistence type="inferred from homology"/>
<keyword evidence="6" id="KW-1185">Reference proteome</keyword>
<gene>
    <name evidence="5" type="ORF">ACRB68_14650</name>
</gene>
<dbReference type="SMART" id="SM00822">
    <property type="entry name" value="PKS_KR"/>
    <property type="match status" value="1"/>
</dbReference>
<evidence type="ECO:0000259" key="4">
    <source>
        <dbReference type="SMART" id="SM00822"/>
    </source>
</evidence>
<organism evidence="5 6">
    <name type="scientific">Actinomadura macrotermitis</name>
    <dbReference type="NCBI Taxonomy" id="2585200"/>
    <lineage>
        <taxon>Bacteria</taxon>
        <taxon>Bacillati</taxon>
        <taxon>Actinomycetota</taxon>
        <taxon>Actinomycetes</taxon>
        <taxon>Streptosporangiales</taxon>
        <taxon>Thermomonosporaceae</taxon>
        <taxon>Actinomadura</taxon>
    </lineage>
</organism>
<dbReference type="AlphaFoldDB" id="A0A7K0BQH2"/>
<feature type="domain" description="Ketoreductase" evidence="4">
    <location>
        <begin position="11"/>
        <end position="189"/>
    </location>
</feature>